<gene>
    <name evidence="3" type="ORF">H9763_07205</name>
</gene>
<dbReference type="InterPro" id="IPR036249">
    <property type="entry name" value="Thioredoxin-like_sf"/>
</dbReference>
<dbReference type="InterPro" id="IPR012336">
    <property type="entry name" value="Thioredoxin-like_fold"/>
</dbReference>
<accession>A0A9D2SDR3</accession>
<name>A0A9D2SDR3_9FIRM</name>
<proteinExistence type="predicted"/>
<dbReference type="SUPFAM" id="SSF52833">
    <property type="entry name" value="Thioredoxin-like"/>
    <property type="match status" value="1"/>
</dbReference>
<evidence type="ECO:0000259" key="2">
    <source>
        <dbReference type="Pfam" id="PF13192"/>
    </source>
</evidence>
<dbReference type="AlphaFoldDB" id="A0A9D2SDR3"/>
<evidence type="ECO:0000256" key="1">
    <source>
        <dbReference type="SAM" id="Coils"/>
    </source>
</evidence>
<protein>
    <submittedName>
        <fullName evidence="3">Thioredoxin family protein</fullName>
    </submittedName>
</protein>
<dbReference type="Proteomes" id="UP000886883">
    <property type="component" value="Unassembled WGS sequence"/>
</dbReference>
<sequence length="86" mass="10198">MKDVLMMVLKGCPHCRRAMEMIEELKEEREEYRRVRIRVVDEREDPTLVDSLDYYYVPCFFVDGQKRMEGVPDREAVEAVLREAAG</sequence>
<dbReference type="Pfam" id="PF13192">
    <property type="entry name" value="Thioredoxin_3"/>
    <property type="match status" value="1"/>
</dbReference>
<dbReference type="EMBL" id="DWXE01000026">
    <property type="protein sequence ID" value="HJB91238.1"/>
    <property type="molecule type" value="Genomic_DNA"/>
</dbReference>
<feature type="domain" description="Thioredoxin-like fold" evidence="2">
    <location>
        <begin position="8"/>
        <end position="81"/>
    </location>
</feature>
<evidence type="ECO:0000313" key="4">
    <source>
        <dbReference type="Proteomes" id="UP000886883"/>
    </source>
</evidence>
<reference evidence="3" key="1">
    <citation type="journal article" date="2021" name="PeerJ">
        <title>Extensive microbial diversity within the chicken gut microbiome revealed by metagenomics and culture.</title>
        <authorList>
            <person name="Gilroy R."/>
            <person name="Ravi A."/>
            <person name="Getino M."/>
            <person name="Pursley I."/>
            <person name="Horton D.L."/>
            <person name="Alikhan N.F."/>
            <person name="Baker D."/>
            <person name="Gharbi K."/>
            <person name="Hall N."/>
            <person name="Watson M."/>
            <person name="Adriaenssens E.M."/>
            <person name="Foster-Nyarko E."/>
            <person name="Jarju S."/>
            <person name="Secka A."/>
            <person name="Antonio M."/>
            <person name="Oren A."/>
            <person name="Chaudhuri R.R."/>
            <person name="La Ragione R."/>
            <person name="Hildebrand F."/>
            <person name="Pallen M.J."/>
        </authorList>
    </citation>
    <scope>NUCLEOTIDE SEQUENCE</scope>
    <source>
        <strain evidence="3">USAMLcec3-2134</strain>
    </source>
</reference>
<feature type="coiled-coil region" evidence="1">
    <location>
        <begin position="15"/>
        <end position="45"/>
    </location>
</feature>
<dbReference type="Gene3D" id="3.40.30.10">
    <property type="entry name" value="Glutaredoxin"/>
    <property type="match status" value="1"/>
</dbReference>
<organism evidence="3 4">
    <name type="scientific">Candidatus Eisenbergiella merdigallinarum</name>
    <dbReference type="NCBI Taxonomy" id="2838552"/>
    <lineage>
        <taxon>Bacteria</taxon>
        <taxon>Bacillati</taxon>
        <taxon>Bacillota</taxon>
        <taxon>Clostridia</taxon>
        <taxon>Lachnospirales</taxon>
        <taxon>Lachnospiraceae</taxon>
        <taxon>Eisenbergiella</taxon>
    </lineage>
</organism>
<evidence type="ECO:0000313" key="3">
    <source>
        <dbReference type="EMBL" id="HJB91238.1"/>
    </source>
</evidence>
<reference evidence="3" key="2">
    <citation type="submission" date="2021-04" db="EMBL/GenBank/DDBJ databases">
        <authorList>
            <person name="Gilroy R."/>
        </authorList>
    </citation>
    <scope>NUCLEOTIDE SEQUENCE</scope>
    <source>
        <strain evidence="3">USAMLcec3-2134</strain>
    </source>
</reference>
<keyword evidence="1" id="KW-0175">Coiled coil</keyword>
<comment type="caution">
    <text evidence="3">The sequence shown here is derived from an EMBL/GenBank/DDBJ whole genome shotgun (WGS) entry which is preliminary data.</text>
</comment>